<dbReference type="RefSeq" id="WP_124964463.1">
    <property type="nucleotide sequence ID" value="NZ_RRAZ01000009.1"/>
</dbReference>
<evidence type="ECO:0000256" key="2">
    <source>
        <dbReference type="ARBA" id="ARBA00009784"/>
    </source>
</evidence>
<dbReference type="NCBIfam" id="TIGR00427">
    <property type="entry name" value="NAAT family transporter"/>
    <property type="match status" value="1"/>
</dbReference>
<dbReference type="Pfam" id="PF01914">
    <property type="entry name" value="MarC"/>
    <property type="match status" value="1"/>
</dbReference>
<dbReference type="InterPro" id="IPR002771">
    <property type="entry name" value="Multi_antbiot-R_MarC"/>
</dbReference>
<evidence type="ECO:0000256" key="1">
    <source>
        <dbReference type="ARBA" id="ARBA00004651"/>
    </source>
</evidence>
<evidence type="ECO:0000256" key="4">
    <source>
        <dbReference type="ARBA" id="ARBA00022692"/>
    </source>
</evidence>
<feature type="transmembrane region" description="Helical" evidence="7">
    <location>
        <begin position="120"/>
        <end position="142"/>
    </location>
</feature>
<organism evidence="8 9">
    <name type="scientific">Falsigemmobacter faecalis</name>
    <dbReference type="NCBI Taxonomy" id="2488730"/>
    <lineage>
        <taxon>Bacteria</taxon>
        <taxon>Pseudomonadati</taxon>
        <taxon>Pseudomonadota</taxon>
        <taxon>Alphaproteobacteria</taxon>
        <taxon>Rhodobacterales</taxon>
        <taxon>Paracoccaceae</taxon>
        <taxon>Falsigemmobacter</taxon>
    </lineage>
</organism>
<name>A0A3P3DT26_9RHOB</name>
<feature type="transmembrane region" description="Helical" evidence="7">
    <location>
        <begin position="42"/>
        <end position="61"/>
    </location>
</feature>
<evidence type="ECO:0000256" key="5">
    <source>
        <dbReference type="ARBA" id="ARBA00022989"/>
    </source>
</evidence>
<evidence type="ECO:0000256" key="3">
    <source>
        <dbReference type="ARBA" id="ARBA00022475"/>
    </source>
</evidence>
<evidence type="ECO:0000256" key="6">
    <source>
        <dbReference type="ARBA" id="ARBA00023136"/>
    </source>
</evidence>
<proteinExistence type="inferred from homology"/>
<dbReference type="PANTHER" id="PTHR33508:SF1">
    <property type="entry name" value="UPF0056 MEMBRANE PROTEIN YHCE"/>
    <property type="match status" value="1"/>
</dbReference>
<evidence type="ECO:0000313" key="8">
    <source>
        <dbReference type="EMBL" id="RRH75838.1"/>
    </source>
</evidence>
<comment type="subcellular location">
    <subcellularLocation>
        <location evidence="1 7">Cell membrane</location>
        <topology evidence="1 7">Multi-pass membrane protein</topology>
    </subcellularLocation>
</comment>
<protein>
    <recommendedName>
        <fullName evidence="7">UPF0056 membrane protein</fullName>
    </recommendedName>
</protein>
<comment type="similarity">
    <text evidence="2 7">Belongs to the UPF0056 (MarC) family.</text>
</comment>
<dbReference type="OrthoDB" id="21094at2"/>
<feature type="transmembrane region" description="Helical" evidence="7">
    <location>
        <begin position="73"/>
        <end position="92"/>
    </location>
</feature>
<dbReference type="Proteomes" id="UP000282125">
    <property type="component" value="Unassembled WGS sequence"/>
</dbReference>
<dbReference type="PANTHER" id="PTHR33508">
    <property type="entry name" value="UPF0056 MEMBRANE PROTEIN YHCE"/>
    <property type="match status" value="1"/>
</dbReference>
<feature type="transmembrane region" description="Helical" evidence="7">
    <location>
        <begin position="148"/>
        <end position="172"/>
    </location>
</feature>
<gene>
    <name evidence="8" type="ORF">EG244_07905</name>
</gene>
<keyword evidence="4 7" id="KW-0812">Transmembrane</keyword>
<sequence length="214" mass="22609">MIDATFLLTVFTTLIVILDPIALAPLFIPLTAGMSSARRRQVAIRASLTAAGILTVFALIGDGLLRLTGISLPAFRVAGGVLLFLTALDMLFERRTQRRENKVDEKTHEADHSDHDDPSVFPLGIPLIAGPGAIASMILLISQGGGDWTAFLVVEGVMLGVMFLCFLSLLAAGAVERMLGRTGTLVVTRLLGMLLAALAVQFIIDGIKGSGLLG</sequence>
<dbReference type="AlphaFoldDB" id="A0A3P3DT26"/>
<evidence type="ECO:0000313" key="9">
    <source>
        <dbReference type="Proteomes" id="UP000282125"/>
    </source>
</evidence>
<reference evidence="8 9" key="1">
    <citation type="submission" date="2018-11" db="EMBL/GenBank/DDBJ databases">
        <title>Gemmobacter sp. nov., YIM 102744-1 draft genome.</title>
        <authorList>
            <person name="Li G."/>
            <person name="Jiang Y."/>
        </authorList>
    </citation>
    <scope>NUCLEOTIDE SEQUENCE [LARGE SCALE GENOMIC DNA]</scope>
    <source>
        <strain evidence="8 9">YIM 102744-1</strain>
    </source>
</reference>
<keyword evidence="9" id="KW-1185">Reference proteome</keyword>
<keyword evidence="6 7" id="KW-0472">Membrane</keyword>
<keyword evidence="5 7" id="KW-1133">Transmembrane helix</keyword>
<evidence type="ECO:0000256" key="7">
    <source>
        <dbReference type="RuleBase" id="RU362048"/>
    </source>
</evidence>
<dbReference type="EMBL" id="RRAZ01000009">
    <property type="protein sequence ID" value="RRH75838.1"/>
    <property type="molecule type" value="Genomic_DNA"/>
</dbReference>
<feature type="transmembrane region" description="Helical" evidence="7">
    <location>
        <begin position="6"/>
        <end position="30"/>
    </location>
</feature>
<feature type="transmembrane region" description="Helical" evidence="7">
    <location>
        <begin position="184"/>
        <end position="204"/>
    </location>
</feature>
<comment type="caution">
    <text evidence="8">The sequence shown here is derived from an EMBL/GenBank/DDBJ whole genome shotgun (WGS) entry which is preliminary data.</text>
</comment>
<dbReference type="GO" id="GO:0005886">
    <property type="term" value="C:plasma membrane"/>
    <property type="evidence" value="ECO:0007669"/>
    <property type="project" value="UniProtKB-SubCell"/>
</dbReference>
<accession>A0A3P3DT26</accession>
<keyword evidence="3" id="KW-1003">Cell membrane</keyword>